<organism evidence="2 3">
    <name type="scientific">Microcella humidisoli</name>
    <dbReference type="NCBI Taxonomy" id="2963406"/>
    <lineage>
        <taxon>Bacteria</taxon>
        <taxon>Bacillati</taxon>
        <taxon>Actinomycetota</taxon>
        <taxon>Actinomycetes</taxon>
        <taxon>Micrococcales</taxon>
        <taxon>Microbacteriaceae</taxon>
        <taxon>Microcella</taxon>
    </lineage>
</organism>
<sequence length="132" mass="13536">MTKNDEGLGLIEIVISMFLIALLAIAFVPVIISGVRASALNSTSATATRLVAQAIDAARTSAPATCAAAQLLNASITQVDAQGTTIRVVTSVPAVSDCADGEVMTITVVAFDDADDDERPIADARTQIYLGG</sequence>
<dbReference type="Proteomes" id="UP001060039">
    <property type="component" value="Chromosome"/>
</dbReference>
<gene>
    <name evidence="2" type="ORF">NNL39_06495</name>
</gene>
<evidence type="ECO:0000256" key="1">
    <source>
        <dbReference type="SAM" id="Phobius"/>
    </source>
</evidence>
<evidence type="ECO:0008006" key="4">
    <source>
        <dbReference type="Google" id="ProtNLM"/>
    </source>
</evidence>
<feature type="transmembrane region" description="Helical" evidence="1">
    <location>
        <begin position="7"/>
        <end position="32"/>
    </location>
</feature>
<dbReference type="InterPro" id="IPR045584">
    <property type="entry name" value="Pilin-like"/>
</dbReference>
<proteinExistence type="predicted"/>
<keyword evidence="1" id="KW-0812">Transmembrane</keyword>
<keyword evidence="3" id="KW-1185">Reference proteome</keyword>
<keyword evidence="1" id="KW-0472">Membrane</keyword>
<dbReference type="EMBL" id="CP101497">
    <property type="protein sequence ID" value="UTT61344.1"/>
    <property type="molecule type" value="Genomic_DNA"/>
</dbReference>
<evidence type="ECO:0000313" key="2">
    <source>
        <dbReference type="EMBL" id="UTT61344.1"/>
    </source>
</evidence>
<dbReference type="RefSeq" id="WP_255158160.1">
    <property type="nucleotide sequence ID" value="NZ_CP101497.1"/>
</dbReference>
<accession>A0ABY5FST8</accession>
<name>A0ABY5FST8_9MICO</name>
<dbReference type="SUPFAM" id="SSF54523">
    <property type="entry name" value="Pili subunits"/>
    <property type="match status" value="1"/>
</dbReference>
<keyword evidence="1" id="KW-1133">Transmembrane helix</keyword>
<protein>
    <recommendedName>
        <fullName evidence="4">Prepilin-type N-terminal cleavage/methylation domain-containing protein</fullName>
    </recommendedName>
</protein>
<reference evidence="2" key="1">
    <citation type="submission" date="2022-07" db="EMBL/GenBank/DDBJ databases">
        <title>Taxonomic analysis of Microcella humidisoli nov. sp., isolated from riverside soil.</title>
        <authorList>
            <person name="Molina K.M."/>
            <person name="Kim S.B."/>
        </authorList>
    </citation>
    <scope>NUCLEOTIDE SEQUENCE</scope>
    <source>
        <strain evidence="2">MMS21-STM10</strain>
    </source>
</reference>
<evidence type="ECO:0000313" key="3">
    <source>
        <dbReference type="Proteomes" id="UP001060039"/>
    </source>
</evidence>